<dbReference type="EMBL" id="AZBU02000007">
    <property type="protein sequence ID" value="TKR69102.1"/>
    <property type="molecule type" value="Genomic_DNA"/>
</dbReference>
<name>A0A4U5MIN3_STECR</name>
<gene>
    <name evidence="2" type="ORF">L596_021299</name>
</gene>
<evidence type="ECO:0000313" key="3">
    <source>
        <dbReference type="Proteomes" id="UP000298663"/>
    </source>
</evidence>
<feature type="transmembrane region" description="Helical" evidence="1">
    <location>
        <begin position="52"/>
        <end position="74"/>
    </location>
</feature>
<keyword evidence="3" id="KW-1185">Reference proteome</keyword>
<accession>A0A4U5MIN3</accession>
<keyword evidence="1" id="KW-1133">Transmembrane helix</keyword>
<feature type="transmembrane region" description="Helical" evidence="1">
    <location>
        <begin position="20"/>
        <end position="40"/>
    </location>
</feature>
<comment type="caution">
    <text evidence="2">The sequence shown here is derived from an EMBL/GenBank/DDBJ whole genome shotgun (WGS) entry which is preliminary data.</text>
</comment>
<keyword evidence="1" id="KW-0472">Membrane</keyword>
<sequence>MDGSSLIKYVAFIVYRFNAWIQIPSILINVLLIYVSLTAVSKTLVKRFVLNLALIGLITSVYEAAFLLLEALVPETYFVQYNNLNMVLVTIRMVFTYTASNLFQFLSTATILLAYVGFTKPLFFQTIRDSDIGT</sequence>
<protein>
    <submittedName>
        <fullName evidence="2">Uncharacterized protein</fullName>
    </submittedName>
</protein>
<evidence type="ECO:0000313" key="2">
    <source>
        <dbReference type="EMBL" id="TKR69102.1"/>
    </source>
</evidence>
<dbReference type="AlphaFoldDB" id="A0A4U5MIN3"/>
<reference evidence="2 3" key="2">
    <citation type="journal article" date="2019" name="G3 (Bethesda)">
        <title>Hybrid Assembly of the Genome of the Entomopathogenic Nematode Steinernema carpocapsae Identifies the X-Chromosome.</title>
        <authorList>
            <person name="Serra L."/>
            <person name="Macchietto M."/>
            <person name="Macias-Munoz A."/>
            <person name="McGill C.J."/>
            <person name="Rodriguez I.M."/>
            <person name="Rodriguez B."/>
            <person name="Murad R."/>
            <person name="Mortazavi A."/>
        </authorList>
    </citation>
    <scope>NUCLEOTIDE SEQUENCE [LARGE SCALE GENOMIC DNA]</scope>
    <source>
        <strain evidence="2 3">ALL</strain>
    </source>
</reference>
<reference evidence="2 3" key="1">
    <citation type="journal article" date="2015" name="Genome Biol.">
        <title>Comparative genomics of Steinernema reveals deeply conserved gene regulatory networks.</title>
        <authorList>
            <person name="Dillman A.R."/>
            <person name="Macchietto M."/>
            <person name="Porter C.F."/>
            <person name="Rogers A."/>
            <person name="Williams B."/>
            <person name="Antoshechkin I."/>
            <person name="Lee M.M."/>
            <person name="Goodwin Z."/>
            <person name="Lu X."/>
            <person name="Lewis E.E."/>
            <person name="Goodrich-Blair H."/>
            <person name="Stock S.P."/>
            <person name="Adams B.J."/>
            <person name="Sternberg P.W."/>
            <person name="Mortazavi A."/>
        </authorList>
    </citation>
    <scope>NUCLEOTIDE SEQUENCE [LARGE SCALE GENOMIC DNA]</scope>
    <source>
        <strain evidence="2 3">ALL</strain>
    </source>
</reference>
<organism evidence="2 3">
    <name type="scientific">Steinernema carpocapsae</name>
    <name type="common">Entomopathogenic nematode</name>
    <dbReference type="NCBI Taxonomy" id="34508"/>
    <lineage>
        <taxon>Eukaryota</taxon>
        <taxon>Metazoa</taxon>
        <taxon>Ecdysozoa</taxon>
        <taxon>Nematoda</taxon>
        <taxon>Chromadorea</taxon>
        <taxon>Rhabditida</taxon>
        <taxon>Tylenchina</taxon>
        <taxon>Panagrolaimomorpha</taxon>
        <taxon>Strongyloidoidea</taxon>
        <taxon>Steinernematidae</taxon>
        <taxon>Steinernema</taxon>
    </lineage>
</organism>
<keyword evidence="1" id="KW-0812">Transmembrane</keyword>
<dbReference type="Proteomes" id="UP000298663">
    <property type="component" value="Unassembled WGS sequence"/>
</dbReference>
<proteinExistence type="predicted"/>
<evidence type="ECO:0000256" key="1">
    <source>
        <dbReference type="SAM" id="Phobius"/>
    </source>
</evidence>
<feature type="transmembrane region" description="Helical" evidence="1">
    <location>
        <begin position="94"/>
        <end position="118"/>
    </location>
</feature>